<accession>A0A437JSC5</accession>
<feature type="compositionally biased region" description="Low complexity" evidence="1">
    <location>
        <begin position="8"/>
        <end position="20"/>
    </location>
</feature>
<comment type="caution">
    <text evidence="3">The sequence shown here is derived from an EMBL/GenBank/DDBJ whole genome shotgun (WGS) entry which is preliminary data.</text>
</comment>
<feature type="region of interest" description="Disordered" evidence="1">
    <location>
        <begin position="1"/>
        <end position="20"/>
    </location>
</feature>
<evidence type="ECO:0000259" key="2">
    <source>
        <dbReference type="Pfam" id="PF09836"/>
    </source>
</evidence>
<evidence type="ECO:0000313" key="4">
    <source>
        <dbReference type="Proteomes" id="UP000288178"/>
    </source>
</evidence>
<dbReference type="Proteomes" id="UP000288178">
    <property type="component" value="Unassembled WGS sequence"/>
</dbReference>
<reference evidence="3 4" key="1">
    <citation type="submission" date="2019-01" db="EMBL/GenBank/DDBJ databases">
        <authorList>
            <person name="Chen W.-M."/>
        </authorList>
    </citation>
    <scope>NUCLEOTIDE SEQUENCE [LARGE SCALE GENOMIC DNA]</scope>
    <source>
        <strain evidence="3 4">ICH-3</strain>
    </source>
</reference>
<evidence type="ECO:0000313" key="3">
    <source>
        <dbReference type="EMBL" id="RVT49746.1"/>
    </source>
</evidence>
<gene>
    <name evidence="3" type="ORF">ENE75_19090</name>
</gene>
<dbReference type="InterPro" id="IPR018640">
    <property type="entry name" value="DUF2063"/>
</dbReference>
<name>A0A437JSC5_9BURK</name>
<protein>
    <submittedName>
        <fullName evidence="3">DUF2063 domain-containing protein</fullName>
    </submittedName>
</protein>
<dbReference type="AlphaFoldDB" id="A0A437JSC5"/>
<feature type="domain" description="Putative DNA-binding" evidence="2">
    <location>
        <begin position="33"/>
        <end position="117"/>
    </location>
</feature>
<keyword evidence="4" id="KW-1185">Reference proteome</keyword>
<sequence length="275" mass="28873">MGHRPADAGRAAARGGRGRPAVRAMNVNSEAARQQRLLTALAGQTGGEGGGFEIRGLAAYRANAAAAAERALAAACPTVQQLLGEETFAAVARRLWQAAPPTRGDLAQWGDGLPAWLAQDPALADEPFLADVARVDLAVHRAEMAPDAVIDPARLARLGDADAARLHLQLAPGAALLFSDHPVATIWQAHRSTATDRFAPVRAAIATGQGEPAFVWRQGWRGQVAALTPDQAVFTVAVLAGGSLADALDAAPTLDFETWLLQALGRQWLSDVEIR</sequence>
<dbReference type="EMBL" id="SACT01000007">
    <property type="protein sequence ID" value="RVT49746.1"/>
    <property type="molecule type" value="Genomic_DNA"/>
</dbReference>
<evidence type="ECO:0000256" key="1">
    <source>
        <dbReference type="SAM" id="MobiDB-lite"/>
    </source>
</evidence>
<organism evidence="3 4">
    <name type="scientific">Rubrivivax albus</name>
    <dbReference type="NCBI Taxonomy" id="2499835"/>
    <lineage>
        <taxon>Bacteria</taxon>
        <taxon>Pseudomonadati</taxon>
        <taxon>Pseudomonadota</taxon>
        <taxon>Betaproteobacteria</taxon>
        <taxon>Burkholderiales</taxon>
        <taxon>Sphaerotilaceae</taxon>
        <taxon>Rubrivivax</taxon>
    </lineage>
</organism>
<proteinExistence type="predicted"/>
<dbReference type="Pfam" id="PF09836">
    <property type="entry name" value="DUF2063"/>
    <property type="match status" value="1"/>
</dbReference>